<feature type="region of interest" description="Disordered" evidence="9">
    <location>
        <begin position="947"/>
        <end position="1023"/>
    </location>
</feature>
<feature type="chain" id="PRO_5025542004" evidence="10">
    <location>
        <begin position="29"/>
        <end position="1057"/>
    </location>
</feature>
<feature type="signal peptide" evidence="10">
    <location>
        <begin position="1"/>
        <end position="28"/>
    </location>
</feature>
<dbReference type="Proteomes" id="UP000440578">
    <property type="component" value="Unassembled WGS sequence"/>
</dbReference>
<proteinExistence type="predicted"/>
<evidence type="ECO:0000256" key="1">
    <source>
        <dbReference type="ARBA" id="ARBA00004245"/>
    </source>
</evidence>
<feature type="region of interest" description="Disordered" evidence="9">
    <location>
        <begin position="259"/>
        <end position="319"/>
    </location>
</feature>
<dbReference type="EMBL" id="VIIS01000066">
    <property type="protein sequence ID" value="KAF0313884.1"/>
    <property type="molecule type" value="Genomic_DNA"/>
</dbReference>
<evidence type="ECO:0000313" key="13">
    <source>
        <dbReference type="EMBL" id="KAF0313884.1"/>
    </source>
</evidence>
<reference evidence="13 14" key="1">
    <citation type="submission" date="2019-07" db="EMBL/GenBank/DDBJ databases">
        <title>Draft genome assembly of a fouling barnacle, Amphibalanus amphitrite (Darwin, 1854): The first reference genome for Thecostraca.</title>
        <authorList>
            <person name="Kim W."/>
        </authorList>
    </citation>
    <scope>NUCLEOTIDE SEQUENCE [LARGE SCALE GENOMIC DNA]</scope>
    <source>
        <strain evidence="13">SNU_AA5</strain>
        <tissue evidence="13">Soma without cirri and trophi</tissue>
    </source>
</reference>
<dbReference type="Pfam" id="PF25610">
    <property type="entry name" value="HR1_TOCA"/>
    <property type="match status" value="1"/>
</dbReference>
<feature type="compositionally biased region" description="Low complexity" evidence="9">
    <location>
        <begin position="146"/>
        <end position="163"/>
    </location>
</feature>
<keyword evidence="4" id="KW-0597">Phosphoprotein</keyword>
<evidence type="ECO:0000259" key="12">
    <source>
        <dbReference type="PROSITE" id="PS51741"/>
    </source>
</evidence>
<dbReference type="PANTHER" id="PTHR23065">
    <property type="entry name" value="PROLINE-SERINE-THREONINE PHOSPHATASE INTERACTING PROTEIN 1"/>
    <property type="match status" value="1"/>
</dbReference>
<dbReference type="Gene3D" id="6.10.140.470">
    <property type="match status" value="1"/>
</dbReference>
<dbReference type="SUPFAM" id="SSF103657">
    <property type="entry name" value="BAR/IMD domain-like"/>
    <property type="match status" value="1"/>
</dbReference>
<protein>
    <submittedName>
        <fullName evidence="13">Nostrin</fullName>
    </submittedName>
</protein>
<feature type="compositionally biased region" description="Pro residues" evidence="9">
    <location>
        <begin position="347"/>
        <end position="356"/>
    </location>
</feature>
<dbReference type="GO" id="GO:0005886">
    <property type="term" value="C:plasma membrane"/>
    <property type="evidence" value="ECO:0007669"/>
    <property type="project" value="TreeGrafter"/>
</dbReference>
<evidence type="ECO:0000256" key="5">
    <source>
        <dbReference type="ARBA" id="ARBA00023054"/>
    </source>
</evidence>
<keyword evidence="6" id="KW-0206">Cytoskeleton</keyword>
<feature type="compositionally biased region" description="Polar residues" evidence="9">
    <location>
        <begin position="994"/>
        <end position="1003"/>
    </location>
</feature>
<dbReference type="SMART" id="SM00055">
    <property type="entry name" value="FCH"/>
    <property type="match status" value="1"/>
</dbReference>
<gene>
    <name evidence="13" type="primary">NOSTRIN_0</name>
    <name evidence="13" type="ORF">FJT64_015593</name>
</gene>
<evidence type="ECO:0000256" key="8">
    <source>
        <dbReference type="PROSITE-ProRule" id="PRU01077"/>
    </source>
</evidence>
<accession>A0A6A4XCZ5</accession>
<evidence type="ECO:0000256" key="6">
    <source>
        <dbReference type="ARBA" id="ARBA00023212"/>
    </source>
</evidence>
<dbReference type="PANTHER" id="PTHR23065:SF7">
    <property type="entry name" value="NOSTRIN, ISOFORM H"/>
    <property type="match status" value="1"/>
</dbReference>
<dbReference type="InterPro" id="IPR027267">
    <property type="entry name" value="AH/BAR_dom_sf"/>
</dbReference>
<feature type="compositionally biased region" description="Polar residues" evidence="9">
    <location>
        <begin position="949"/>
        <end position="960"/>
    </location>
</feature>
<dbReference type="PROSITE" id="PS50002">
    <property type="entry name" value="SH3"/>
    <property type="match status" value="1"/>
</dbReference>
<feature type="compositionally biased region" description="Basic and acidic residues" evidence="9">
    <location>
        <begin position="1011"/>
        <end position="1023"/>
    </location>
</feature>
<keyword evidence="5 8" id="KW-0175">Coiled coil</keyword>
<evidence type="ECO:0000259" key="11">
    <source>
        <dbReference type="PROSITE" id="PS50002"/>
    </source>
</evidence>
<evidence type="ECO:0000256" key="4">
    <source>
        <dbReference type="ARBA" id="ARBA00022553"/>
    </source>
</evidence>
<feature type="compositionally biased region" description="Acidic residues" evidence="9">
    <location>
        <begin position="980"/>
        <end position="990"/>
    </location>
</feature>
<feature type="region of interest" description="Disordered" evidence="9">
    <location>
        <begin position="443"/>
        <end position="478"/>
    </location>
</feature>
<dbReference type="InterPro" id="IPR001060">
    <property type="entry name" value="FCH_dom"/>
</dbReference>
<evidence type="ECO:0000313" key="14">
    <source>
        <dbReference type="Proteomes" id="UP000440578"/>
    </source>
</evidence>
<evidence type="ECO:0000256" key="2">
    <source>
        <dbReference type="ARBA" id="ARBA00022443"/>
    </source>
</evidence>
<dbReference type="Gene3D" id="2.30.30.40">
    <property type="entry name" value="SH3 Domains"/>
    <property type="match status" value="1"/>
</dbReference>
<dbReference type="InterPro" id="IPR036028">
    <property type="entry name" value="SH3-like_dom_sf"/>
</dbReference>
<dbReference type="GO" id="GO:0043226">
    <property type="term" value="C:organelle"/>
    <property type="evidence" value="ECO:0007669"/>
    <property type="project" value="UniProtKB-ARBA"/>
</dbReference>
<feature type="compositionally biased region" description="Basic and acidic residues" evidence="9">
    <location>
        <begin position="300"/>
        <end position="312"/>
    </location>
</feature>
<feature type="compositionally biased region" description="Gly residues" evidence="9">
    <location>
        <begin position="126"/>
        <end position="137"/>
    </location>
</feature>
<keyword evidence="2 7" id="KW-0728">SH3 domain</keyword>
<dbReference type="InterPro" id="IPR001452">
    <property type="entry name" value="SH3_domain"/>
</dbReference>
<organism evidence="13 14">
    <name type="scientific">Amphibalanus amphitrite</name>
    <name type="common">Striped barnacle</name>
    <name type="synonym">Balanus amphitrite</name>
    <dbReference type="NCBI Taxonomy" id="1232801"/>
    <lineage>
        <taxon>Eukaryota</taxon>
        <taxon>Metazoa</taxon>
        <taxon>Ecdysozoa</taxon>
        <taxon>Arthropoda</taxon>
        <taxon>Crustacea</taxon>
        <taxon>Multicrustacea</taxon>
        <taxon>Cirripedia</taxon>
        <taxon>Thoracica</taxon>
        <taxon>Thoracicalcarea</taxon>
        <taxon>Balanomorpha</taxon>
        <taxon>Balanoidea</taxon>
        <taxon>Balanidae</taxon>
        <taxon>Amphibalaninae</taxon>
        <taxon>Amphibalanus</taxon>
    </lineage>
</organism>
<dbReference type="Gene3D" id="1.20.1270.60">
    <property type="entry name" value="Arfaptin homology (AH) domain/BAR domain"/>
    <property type="match status" value="1"/>
</dbReference>
<comment type="subcellular location">
    <subcellularLocation>
        <location evidence="1">Cytoplasm</location>
        <location evidence="1">Cytoskeleton</location>
    </subcellularLocation>
</comment>
<name>A0A6A4XCZ5_AMPAM</name>
<dbReference type="SUPFAM" id="SSF50044">
    <property type="entry name" value="SH3-domain"/>
    <property type="match status" value="1"/>
</dbReference>
<dbReference type="AlphaFoldDB" id="A0A6A4XCZ5"/>
<comment type="caution">
    <text evidence="13">The sequence shown here is derived from an EMBL/GenBank/DDBJ whole genome shotgun (WGS) entry which is preliminary data.</text>
</comment>
<dbReference type="InterPro" id="IPR031160">
    <property type="entry name" value="F_BAR_dom"/>
</dbReference>
<feature type="region of interest" description="Disordered" evidence="9">
    <location>
        <begin position="120"/>
        <end position="223"/>
    </location>
</feature>
<feature type="compositionally biased region" description="Polar residues" evidence="9">
    <location>
        <begin position="201"/>
        <end position="218"/>
    </location>
</feature>
<feature type="region of interest" description="Disordered" evidence="9">
    <location>
        <begin position="911"/>
        <end position="934"/>
    </location>
</feature>
<feature type="domain" description="F-BAR" evidence="12">
    <location>
        <begin position="537"/>
        <end position="802"/>
    </location>
</feature>
<keyword evidence="14" id="KW-1185">Reference proteome</keyword>
<feature type="domain" description="SH3" evidence="11">
    <location>
        <begin position="1020"/>
        <end position="1057"/>
    </location>
</feature>
<keyword evidence="3" id="KW-0963">Cytoplasm</keyword>
<dbReference type="Pfam" id="PF00611">
    <property type="entry name" value="FCH"/>
    <property type="match status" value="1"/>
</dbReference>
<evidence type="ECO:0000256" key="9">
    <source>
        <dbReference type="SAM" id="MobiDB-lite"/>
    </source>
</evidence>
<evidence type="ECO:0000256" key="7">
    <source>
        <dbReference type="PROSITE-ProRule" id="PRU00192"/>
    </source>
</evidence>
<feature type="region of interest" description="Disordered" evidence="9">
    <location>
        <begin position="19"/>
        <end position="61"/>
    </location>
</feature>
<dbReference type="PROSITE" id="PS51741">
    <property type="entry name" value="F_BAR"/>
    <property type="match status" value="1"/>
</dbReference>
<dbReference type="GO" id="GO:0005737">
    <property type="term" value="C:cytoplasm"/>
    <property type="evidence" value="ECO:0007669"/>
    <property type="project" value="TreeGrafter"/>
</dbReference>
<dbReference type="Pfam" id="PF00018">
    <property type="entry name" value="SH3_1"/>
    <property type="match status" value="1"/>
</dbReference>
<feature type="region of interest" description="Disordered" evidence="9">
    <location>
        <begin position="339"/>
        <end position="373"/>
    </location>
</feature>
<dbReference type="OrthoDB" id="28357at2759"/>
<evidence type="ECO:0000256" key="10">
    <source>
        <dbReference type="SAM" id="SignalP"/>
    </source>
</evidence>
<sequence>MGSLRKMFKTRLPALATLWSASGGPGGAEEDDDPGDAAELHSVTTHSPTTEGIEPTYGRAGKQPDMTYELMRECPEIIEEVVERRYNTGTIVRPHLRHGLRRLSVQDVFEEGSLDARHADAESIELGGGADTAGVGGDEGRDHTGESTSDSGLSSGKGSDAGDTYAVPKSETYEVPRAAVTQEAGAEDPGSGSEDRPNGAETENWSCDSVGEPSSDSDGANGGAELDGCYVECLRDPPDENVYLEPKTVEEIERDRQNLLNGGTSQPWDGYSELTCPPPALEDRTEDEPLPSSRGSTLERGYERLPLRRHSAELQPSEPLYANSGELQKLLVQQLREQQLREQTNPSEPPDQPDGPAPGMAHIAPRGKRRRRGRITAPVDAGQALETHPEHTETPSSPAEALLALRTKDSKFACVRIKPATRGRGTMRKSSSMNDIGPVLFTPPPSAPVLPSVHTRLPSAAESSDQQPPEETPAAPASPVSAAPLWLTLGALWVTVCGWAGAAGRALGRAAAPLSGWLGVKYMSLHRNHPWLPDLVDQPDLDYWIQRTKQGSNGFEELRKYIKHGGDFCKELASILQERSDLEVAYARGLQKLAAKLLKASRDGLGSVNQAWQRVGTEMEHQADIHKTLAVTYTEELVKPLRGLLESQHKARRTVETNVDKTAKNLAEWRSAEAKAKKLSYQCARENERAEEQALEARLAHDSARKDAGKVESRRQKTENALAKADTEYYNFCLRSERARLEWETALNKGSQCFQRLEEERLTRLRAALQAYHQSLAELAPKIAQSASRLSEPVSGADVSQDVQTVLQVKRPDQPAEQLLPDFYAEDMTNAMNRDRRKKALEQFARLLEQDVGRERRGKSGVENLAKAMKESPQFSTESSQKDVKEKLQHLRSTLAYLEASRFKVQAALAETEGQPRPQHPLSRHIQQLKDRQGMVQSVLRVPNWVSLEPSNTSPDQSPAWSADRDRGTADGTSQRPPSDSDELSTEDSPPESTPVSAVTSPPTAEPTCDPVKDPPEGAPCRDRYQAIYDYKANMNDELTIRAGDVIEVHDHQPDGW</sequence>
<dbReference type="InterPro" id="IPR057870">
    <property type="entry name" value="HR1_TOCA"/>
</dbReference>
<evidence type="ECO:0000256" key="3">
    <source>
        <dbReference type="ARBA" id="ARBA00022490"/>
    </source>
</evidence>
<keyword evidence="10" id="KW-0732">Signal</keyword>